<protein>
    <submittedName>
        <fullName evidence="2">Uncharacterized protein</fullName>
    </submittedName>
</protein>
<dbReference type="Proteomes" id="UP000053593">
    <property type="component" value="Unassembled WGS sequence"/>
</dbReference>
<feature type="region of interest" description="Disordered" evidence="1">
    <location>
        <begin position="190"/>
        <end position="214"/>
    </location>
</feature>
<dbReference type="AlphaFoldDB" id="A0A0D0BPX8"/>
<dbReference type="HOGENOM" id="CLU_882949_0_0_1"/>
<evidence type="ECO:0000313" key="3">
    <source>
        <dbReference type="Proteomes" id="UP000053593"/>
    </source>
</evidence>
<gene>
    <name evidence="2" type="ORF">GYMLUDRAFT_78095</name>
</gene>
<name>A0A0D0BPX8_9AGAR</name>
<evidence type="ECO:0000256" key="1">
    <source>
        <dbReference type="SAM" id="MobiDB-lite"/>
    </source>
</evidence>
<sequence length="315" mass="35185">MLKAGKHSDYESISVENSTYVPSFDNDHSIIDPESLNSEHYQALVQKYLCQALENFLQCLQIDSHSSAIQQRSKDRVFELSRRFLYIGPPGAYRALTDSLAEYLTLHGKEGDPELRDQLFKSFKQCLFSQSENDLDDFYDSYTEWISRYDLGYGDLERSLSPEALVQEGGPCEHAVEQEQVQRDRFSQAIGEENSNTVPSLELSSRSHGLTAPNPNSLNTAAVRINEQVSCHAVVLRGGANNGSSSPPSCQGTSRIYGGTLNIAERDIHSTTTQSNCRNMTFHNCTVFLPGNLVPDVGSESLTYLGVSLYQHWPR</sequence>
<evidence type="ECO:0000313" key="2">
    <source>
        <dbReference type="EMBL" id="KIK51664.1"/>
    </source>
</evidence>
<feature type="compositionally biased region" description="Polar residues" evidence="1">
    <location>
        <begin position="193"/>
        <end position="214"/>
    </location>
</feature>
<keyword evidence="3" id="KW-1185">Reference proteome</keyword>
<dbReference type="EMBL" id="KN834858">
    <property type="protein sequence ID" value="KIK51664.1"/>
    <property type="molecule type" value="Genomic_DNA"/>
</dbReference>
<proteinExistence type="predicted"/>
<reference evidence="2 3" key="1">
    <citation type="submission" date="2014-04" db="EMBL/GenBank/DDBJ databases">
        <title>Evolutionary Origins and Diversification of the Mycorrhizal Mutualists.</title>
        <authorList>
            <consortium name="DOE Joint Genome Institute"/>
            <consortium name="Mycorrhizal Genomics Consortium"/>
            <person name="Kohler A."/>
            <person name="Kuo A."/>
            <person name="Nagy L.G."/>
            <person name="Floudas D."/>
            <person name="Copeland A."/>
            <person name="Barry K.W."/>
            <person name="Cichocki N."/>
            <person name="Veneault-Fourrey C."/>
            <person name="LaButti K."/>
            <person name="Lindquist E.A."/>
            <person name="Lipzen A."/>
            <person name="Lundell T."/>
            <person name="Morin E."/>
            <person name="Murat C."/>
            <person name="Riley R."/>
            <person name="Ohm R."/>
            <person name="Sun H."/>
            <person name="Tunlid A."/>
            <person name="Henrissat B."/>
            <person name="Grigoriev I.V."/>
            <person name="Hibbett D.S."/>
            <person name="Martin F."/>
        </authorList>
    </citation>
    <scope>NUCLEOTIDE SEQUENCE [LARGE SCALE GENOMIC DNA]</scope>
    <source>
        <strain evidence="2 3">FD-317 M1</strain>
    </source>
</reference>
<accession>A0A0D0BPX8</accession>
<organism evidence="2 3">
    <name type="scientific">Collybiopsis luxurians FD-317 M1</name>
    <dbReference type="NCBI Taxonomy" id="944289"/>
    <lineage>
        <taxon>Eukaryota</taxon>
        <taxon>Fungi</taxon>
        <taxon>Dikarya</taxon>
        <taxon>Basidiomycota</taxon>
        <taxon>Agaricomycotina</taxon>
        <taxon>Agaricomycetes</taxon>
        <taxon>Agaricomycetidae</taxon>
        <taxon>Agaricales</taxon>
        <taxon>Marasmiineae</taxon>
        <taxon>Omphalotaceae</taxon>
        <taxon>Collybiopsis</taxon>
        <taxon>Collybiopsis luxurians</taxon>
    </lineage>
</organism>